<feature type="binding site" evidence="6">
    <location>
        <position position="241"/>
    </location>
    <ligand>
        <name>Mg(2+)</name>
        <dbReference type="ChEBI" id="CHEBI:18420"/>
    </ligand>
</feature>
<dbReference type="CDD" id="cd05802">
    <property type="entry name" value="GlmM"/>
    <property type="match status" value="1"/>
</dbReference>
<dbReference type="SUPFAM" id="SSF53738">
    <property type="entry name" value="Phosphoglucomutase, first 3 domains"/>
    <property type="match status" value="3"/>
</dbReference>
<evidence type="ECO:0000256" key="6">
    <source>
        <dbReference type="HAMAP-Rule" id="MF_01554"/>
    </source>
</evidence>
<feature type="binding site" evidence="6">
    <location>
        <position position="243"/>
    </location>
    <ligand>
        <name>Mg(2+)</name>
        <dbReference type="ChEBI" id="CHEBI:18420"/>
    </ligand>
</feature>
<feature type="domain" description="Alpha-D-phosphohexomutase alpha/beta/alpha" evidence="12">
    <location>
        <begin position="256"/>
        <end position="367"/>
    </location>
</feature>
<comment type="caution">
    <text evidence="13">The sequence shown here is derived from an EMBL/GenBank/DDBJ whole genome shotgun (WGS) entry which is preliminary data.</text>
</comment>
<comment type="PTM">
    <text evidence="6">Activated by phosphorylation.</text>
</comment>
<evidence type="ECO:0000256" key="8">
    <source>
        <dbReference type="RuleBase" id="RU004327"/>
    </source>
</evidence>
<comment type="catalytic activity">
    <reaction evidence="6 8">
        <text>alpha-D-glucosamine 1-phosphate = D-glucosamine 6-phosphate</text>
        <dbReference type="Rhea" id="RHEA:23424"/>
        <dbReference type="ChEBI" id="CHEBI:58516"/>
        <dbReference type="ChEBI" id="CHEBI:58725"/>
        <dbReference type="EC" id="5.4.2.10"/>
    </reaction>
</comment>
<dbReference type="EC" id="5.4.2.10" evidence="6 8"/>
<reference evidence="13 14" key="1">
    <citation type="submission" date="2024-06" db="EMBL/GenBank/DDBJ databases">
        <authorList>
            <person name="Li Z."/>
            <person name="Jiang Y."/>
        </authorList>
    </citation>
    <scope>NUCLEOTIDE SEQUENCE [LARGE SCALE GENOMIC DNA]</scope>
    <source>
        <strain evidence="13 14">HSW-8</strain>
    </source>
</reference>
<evidence type="ECO:0000259" key="12">
    <source>
        <dbReference type="Pfam" id="PF02880"/>
    </source>
</evidence>
<dbReference type="InterPro" id="IPR036900">
    <property type="entry name" value="A-D-PHexomutase_C_sf"/>
</dbReference>
<comment type="function">
    <text evidence="6 8">Catalyzes the conversion of glucosamine-6-phosphate to glucosamine-1-phosphate.</text>
</comment>
<feature type="active site" description="Phosphoserine intermediate" evidence="6">
    <location>
        <position position="101"/>
    </location>
</feature>
<dbReference type="InterPro" id="IPR016055">
    <property type="entry name" value="A-D-PHexomutase_a/b/a-I/II/III"/>
</dbReference>
<dbReference type="InterPro" id="IPR005845">
    <property type="entry name" value="A-D-PHexomutase_a/b/a-II"/>
</dbReference>
<dbReference type="Proteomes" id="UP001465331">
    <property type="component" value="Unassembled WGS sequence"/>
</dbReference>
<dbReference type="EMBL" id="JBEPIJ010000008">
    <property type="protein sequence ID" value="MES0874155.1"/>
    <property type="molecule type" value="Genomic_DNA"/>
</dbReference>
<feature type="modified residue" description="Phosphoserine" evidence="6">
    <location>
        <position position="101"/>
    </location>
</feature>
<sequence length="445" mass="47412">MTRRYFGTDGIRGRVGEPPMTPEFALKLGWAAGRVLGGGARARVLIGKDTRRSGYMFESALEAGFAAAGVESELLGPLPTPAVAYLTRALRARAGVVISASHNPHHDNGVKFFGADGSKLSDAIEQQIEDMLDRPLECVAPERFGRARRIEDGAGRYIEFCKSSFGDRSLDGLSLVLDCANGAAYKVGPAVFAELGADVDVIGNTPDGLNINRDCGSTHLQALRARVVERGAALGIALDGDADRCLMVDAEGREIDGDQILYVIACARLAAGTLQGPVVGTLMSNLGLEHALRERGVEFRRAQVGDRYVMEMLKASGGVLGGETSGHTICLDRTTTGDGIITALQVLAVLVREGRSIDQCVAGMRKYPQVLINVPVNGRAREIMDKPEIRAAQADVLARIGDRGRLLLRPSGTEPLIRVMVEGQDAAETRAAAEYLADCVRTVCG</sequence>
<evidence type="ECO:0000259" key="9">
    <source>
        <dbReference type="Pfam" id="PF00408"/>
    </source>
</evidence>
<feature type="binding site" description="via phosphate group" evidence="6">
    <location>
        <position position="101"/>
    </location>
    <ligand>
        <name>Mg(2+)</name>
        <dbReference type="ChEBI" id="CHEBI:18420"/>
    </ligand>
</feature>
<evidence type="ECO:0000256" key="4">
    <source>
        <dbReference type="ARBA" id="ARBA00022842"/>
    </source>
</evidence>
<dbReference type="PANTHER" id="PTHR42946:SF1">
    <property type="entry name" value="PHOSPHOGLUCOMUTASE (ALPHA-D-GLUCOSE-1,6-BISPHOSPHATE-DEPENDENT)"/>
    <property type="match status" value="1"/>
</dbReference>
<accession>A0ABV2AA77</accession>
<evidence type="ECO:0000256" key="2">
    <source>
        <dbReference type="ARBA" id="ARBA00022553"/>
    </source>
</evidence>
<dbReference type="InterPro" id="IPR005846">
    <property type="entry name" value="A-D-PHexomutase_a/b/a-III"/>
</dbReference>
<proteinExistence type="inferred from homology"/>
<keyword evidence="2 6" id="KW-0597">Phosphoprotein</keyword>
<dbReference type="SUPFAM" id="SSF55957">
    <property type="entry name" value="Phosphoglucomutase, C-terminal domain"/>
    <property type="match status" value="1"/>
</dbReference>
<comment type="cofactor">
    <cofactor evidence="6">
        <name>Mg(2+)</name>
        <dbReference type="ChEBI" id="CHEBI:18420"/>
    </cofactor>
    <text evidence="6">Binds 1 Mg(2+) ion per subunit.</text>
</comment>
<keyword evidence="4 6" id="KW-0460">Magnesium</keyword>
<dbReference type="Pfam" id="PF02878">
    <property type="entry name" value="PGM_PMM_I"/>
    <property type="match status" value="1"/>
</dbReference>
<feature type="domain" description="Alpha-D-phosphohexomutase alpha/beta/alpha" evidence="10">
    <location>
        <begin position="3"/>
        <end position="133"/>
    </location>
</feature>
<dbReference type="Gene3D" id="3.40.120.10">
    <property type="entry name" value="Alpha-D-Glucose-1,6-Bisphosphate, subunit A, domain 3"/>
    <property type="match status" value="3"/>
</dbReference>
<evidence type="ECO:0000256" key="7">
    <source>
        <dbReference type="RuleBase" id="RU004326"/>
    </source>
</evidence>
<dbReference type="NCBIfam" id="NF008139">
    <property type="entry name" value="PRK10887.1"/>
    <property type="match status" value="1"/>
</dbReference>
<evidence type="ECO:0000259" key="10">
    <source>
        <dbReference type="Pfam" id="PF02878"/>
    </source>
</evidence>
<dbReference type="RefSeq" id="WP_352889159.1">
    <property type="nucleotide sequence ID" value="NZ_JBEPIJ010000008.1"/>
</dbReference>
<dbReference type="PRINTS" id="PR00509">
    <property type="entry name" value="PGMPMM"/>
</dbReference>
<dbReference type="InterPro" id="IPR050060">
    <property type="entry name" value="Phosphoglucosamine_mutase"/>
</dbReference>
<dbReference type="Pfam" id="PF02879">
    <property type="entry name" value="PGM_PMM_II"/>
    <property type="match status" value="1"/>
</dbReference>
<evidence type="ECO:0000256" key="1">
    <source>
        <dbReference type="ARBA" id="ARBA00010231"/>
    </source>
</evidence>
<evidence type="ECO:0000313" key="13">
    <source>
        <dbReference type="EMBL" id="MES0874155.1"/>
    </source>
</evidence>
<gene>
    <name evidence="6 13" type="primary">glmM</name>
    <name evidence="13" type="ORF">ABSH63_09080</name>
</gene>
<organism evidence="13 14">
    <name type="scientific">Sinimarinibacterium thermocellulolyticum</name>
    <dbReference type="NCBI Taxonomy" id="3170016"/>
    <lineage>
        <taxon>Bacteria</taxon>
        <taxon>Pseudomonadati</taxon>
        <taxon>Pseudomonadota</taxon>
        <taxon>Gammaproteobacteria</taxon>
        <taxon>Nevskiales</taxon>
        <taxon>Nevskiaceae</taxon>
        <taxon>Sinimarinibacterium</taxon>
    </lineage>
</organism>
<evidence type="ECO:0000313" key="14">
    <source>
        <dbReference type="Proteomes" id="UP001465331"/>
    </source>
</evidence>
<keyword evidence="3 6" id="KW-0479">Metal-binding</keyword>
<comment type="similarity">
    <text evidence="1 6 7">Belongs to the phosphohexose mutase family.</text>
</comment>
<dbReference type="PROSITE" id="PS00710">
    <property type="entry name" value="PGM_PMM"/>
    <property type="match status" value="1"/>
</dbReference>
<protein>
    <recommendedName>
        <fullName evidence="6 8">Phosphoglucosamine mutase</fullName>
        <ecNumber evidence="6 8">5.4.2.10</ecNumber>
    </recommendedName>
</protein>
<dbReference type="InterPro" id="IPR016066">
    <property type="entry name" value="A-D-PHexomutase_CS"/>
</dbReference>
<keyword evidence="14" id="KW-1185">Reference proteome</keyword>
<dbReference type="InterPro" id="IPR005841">
    <property type="entry name" value="Alpha-D-phosphohexomutase_SF"/>
</dbReference>
<keyword evidence="5 6" id="KW-0413">Isomerase</keyword>
<dbReference type="NCBIfam" id="TIGR01455">
    <property type="entry name" value="glmM"/>
    <property type="match status" value="1"/>
</dbReference>
<dbReference type="GO" id="GO:0008966">
    <property type="term" value="F:phosphoglucosamine mutase activity"/>
    <property type="evidence" value="ECO:0007669"/>
    <property type="project" value="UniProtKB-EC"/>
</dbReference>
<dbReference type="Pfam" id="PF02880">
    <property type="entry name" value="PGM_PMM_III"/>
    <property type="match status" value="1"/>
</dbReference>
<dbReference type="InterPro" id="IPR005844">
    <property type="entry name" value="A-D-PHexomutase_a/b/a-I"/>
</dbReference>
<name>A0ABV2AA77_9GAMM</name>
<feature type="domain" description="Alpha-D-phosphohexomutase alpha/beta/alpha" evidence="11">
    <location>
        <begin position="156"/>
        <end position="252"/>
    </location>
</feature>
<dbReference type="PANTHER" id="PTHR42946">
    <property type="entry name" value="PHOSPHOHEXOSE MUTASE"/>
    <property type="match status" value="1"/>
</dbReference>
<dbReference type="InterPro" id="IPR006352">
    <property type="entry name" value="GlmM_bact"/>
</dbReference>
<evidence type="ECO:0000259" key="11">
    <source>
        <dbReference type="Pfam" id="PF02879"/>
    </source>
</evidence>
<dbReference type="InterPro" id="IPR005843">
    <property type="entry name" value="A-D-PHexomutase_C"/>
</dbReference>
<evidence type="ECO:0000256" key="3">
    <source>
        <dbReference type="ARBA" id="ARBA00022723"/>
    </source>
</evidence>
<dbReference type="Pfam" id="PF00408">
    <property type="entry name" value="PGM_PMM_IV"/>
    <property type="match status" value="1"/>
</dbReference>
<feature type="domain" description="Alpha-D-phosphohexomutase C-terminal" evidence="9">
    <location>
        <begin position="371"/>
        <end position="437"/>
    </location>
</feature>
<dbReference type="HAMAP" id="MF_01554_B">
    <property type="entry name" value="GlmM_B"/>
    <property type="match status" value="1"/>
</dbReference>
<feature type="binding site" evidence="6">
    <location>
        <position position="239"/>
    </location>
    <ligand>
        <name>Mg(2+)</name>
        <dbReference type="ChEBI" id="CHEBI:18420"/>
    </ligand>
</feature>
<dbReference type="Gene3D" id="3.30.310.50">
    <property type="entry name" value="Alpha-D-phosphohexomutase, C-terminal domain"/>
    <property type="match status" value="1"/>
</dbReference>
<evidence type="ECO:0000256" key="5">
    <source>
        <dbReference type="ARBA" id="ARBA00023235"/>
    </source>
</evidence>